<name>A0A558ASX9_9STAP</name>
<keyword evidence="5" id="KW-1185">Reference proteome</keyword>
<keyword evidence="1" id="KW-0238">DNA-binding</keyword>
<proteinExistence type="predicted"/>
<dbReference type="Gene3D" id="1.10.260.40">
    <property type="entry name" value="lambda repressor-like DNA-binding domains"/>
    <property type="match status" value="1"/>
</dbReference>
<comment type="caution">
    <text evidence="4">The sequence shown here is derived from an EMBL/GenBank/DDBJ whole genome shotgun (WGS) entry which is preliminary data.</text>
</comment>
<evidence type="ECO:0000259" key="3">
    <source>
        <dbReference type="PROSITE" id="PS50943"/>
    </source>
</evidence>
<keyword evidence="2" id="KW-0472">Membrane</keyword>
<dbReference type="PROSITE" id="PS50943">
    <property type="entry name" value="HTH_CROC1"/>
    <property type="match status" value="1"/>
</dbReference>
<gene>
    <name evidence="4" type="ORF">FO441_10050</name>
</gene>
<protein>
    <submittedName>
        <fullName evidence="4">Helix-turn-helix transcriptional regulator</fullName>
    </submittedName>
</protein>
<evidence type="ECO:0000256" key="1">
    <source>
        <dbReference type="ARBA" id="ARBA00023125"/>
    </source>
</evidence>
<dbReference type="PANTHER" id="PTHR46558">
    <property type="entry name" value="TRACRIPTIONAL REGULATORY PROTEIN-RELATED-RELATED"/>
    <property type="match status" value="1"/>
</dbReference>
<dbReference type="SUPFAM" id="SSF47413">
    <property type="entry name" value="lambda repressor-like DNA-binding domains"/>
    <property type="match status" value="1"/>
</dbReference>
<keyword evidence="2" id="KW-0812">Transmembrane</keyword>
<dbReference type="InterPro" id="IPR010982">
    <property type="entry name" value="Lambda_DNA-bd_dom_sf"/>
</dbReference>
<dbReference type="GO" id="GO:0003677">
    <property type="term" value="F:DNA binding"/>
    <property type="evidence" value="ECO:0007669"/>
    <property type="project" value="UniProtKB-KW"/>
</dbReference>
<dbReference type="AlphaFoldDB" id="A0A558ASX9"/>
<dbReference type="PANTHER" id="PTHR46558:SF11">
    <property type="entry name" value="HTH-TYPE TRANSCRIPTIONAL REGULATOR XRE"/>
    <property type="match status" value="1"/>
</dbReference>
<evidence type="ECO:0000313" key="4">
    <source>
        <dbReference type="EMBL" id="TVT27375.1"/>
    </source>
</evidence>
<evidence type="ECO:0000313" key="5">
    <source>
        <dbReference type="Proteomes" id="UP000315103"/>
    </source>
</evidence>
<organism evidence="4 5">
    <name type="scientific">Salinicoccus cyprini</name>
    <dbReference type="NCBI Taxonomy" id="2493691"/>
    <lineage>
        <taxon>Bacteria</taxon>
        <taxon>Bacillati</taxon>
        <taxon>Bacillota</taxon>
        <taxon>Bacilli</taxon>
        <taxon>Bacillales</taxon>
        <taxon>Staphylococcaceae</taxon>
        <taxon>Salinicoccus</taxon>
    </lineage>
</organism>
<feature type="domain" description="HTH cro/C1-type" evidence="3">
    <location>
        <begin position="100"/>
        <end position="150"/>
    </location>
</feature>
<dbReference type="CDD" id="cd00093">
    <property type="entry name" value="HTH_XRE"/>
    <property type="match status" value="1"/>
</dbReference>
<dbReference type="Pfam" id="PF01381">
    <property type="entry name" value="HTH_3"/>
    <property type="match status" value="1"/>
</dbReference>
<feature type="transmembrane region" description="Helical" evidence="2">
    <location>
        <begin position="55"/>
        <end position="72"/>
    </location>
</feature>
<reference evidence="4 5" key="1">
    <citation type="submission" date="2019-07" db="EMBL/GenBank/DDBJ databases">
        <title>Salinicoccus cyprini sp. nov., isolated from gastro-intestinal tract of mirror carp, Cyprinus carpio var. specularis, collected from Gobind Sagar Reservoir, Himachal Pradesh, India.</title>
        <authorList>
            <person name="Talwar C."/>
            <person name="Singh A.K."/>
            <person name="Lal R."/>
            <person name="Negi R.K."/>
        </authorList>
    </citation>
    <scope>NUCLEOTIDE SEQUENCE [LARGE SCALE GENOMIC DNA]</scope>
    <source>
        <strain evidence="4 5">CT19</strain>
    </source>
</reference>
<dbReference type="EMBL" id="VMSJ01000004">
    <property type="protein sequence ID" value="TVT27375.1"/>
    <property type="molecule type" value="Genomic_DNA"/>
</dbReference>
<evidence type="ECO:0000256" key="2">
    <source>
        <dbReference type="SAM" id="Phobius"/>
    </source>
</evidence>
<accession>A0A558ASX9</accession>
<dbReference type="OrthoDB" id="9812495at2"/>
<sequence>MINTISAPSRFADPAIAPHIKAETICFTLPQLTSFSTTHSGISCNLPYLYCFMKVNLWLTYVAFIYILVIHIPTETIYDENRGGRCMNDINVGQSILSNRKRIGYTQSDIAVFLNISKAAVSKWEKGHSLPEINYLARLAVLFDTTLDELVSYSPQLSKQQIRILYHKLAGLFESDDYDAALEAVQNHAHRYYSCYRFLTVLTGLLINHAYLDEDKRETFKLAKQLISRVLLNSDSLHLKEQVTFFRAVIHLMEQQSTEAVDLLKDAALPKLPASTLLAQSYQMQGENQKAKAVLQIEVYQNIVFIIGDFTMMIKSGLYDDLEKLIKKGEAMDEVFNLKALHPNAMLNFYLVSAMQLVDDRERCFHHLSAFLESVENLLSDYYLHGDEFFTEIDEWVADFDIGKDVPVNFGIAKEQLVNALVDNPAFMELKDDIAFKNIVHRLKKIVEEN</sequence>
<dbReference type="Proteomes" id="UP000315103">
    <property type="component" value="Unassembled WGS sequence"/>
</dbReference>
<keyword evidence="2" id="KW-1133">Transmembrane helix</keyword>
<dbReference type="SMART" id="SM00530">
    <property type="entry name" value="HTH_XRE"/>
    <property type="match status" value="1"/>
</dbReference>
<dbReference type="InterPro" id="IPR001387">
    <property type="entry name" value="Cro/C1-type_HTH"/>
</dbReference>